<dbReference type="Proteomes" id="UP000326396">
    <property type="component" value="Linkage Group LG14"/>
</dbReference>
<dbReference type="EMBL" id="SZYD01000006">
    <property type="protein sequence ID" value="KAD5961160.1"/>
    <property type="molecule type" value="Genomic_DNA"/>
</dbReference>
<accession>A0A5N6P849</accession>
<dbReference type="GO" id="GO:0006508">
    <property type="term" value="P:proteolysis"/>
    <property type="evidence" value="ECO:0007669"/>
    <property type="project" value="UniProtKB-KW"/>
</dbReference>
<evidence type="ECO:0000256" key="2">
    <source>
        <dbReference type="PROSITE-ProRule" id="PRU00047"/>
    </source>
</evidence>
<dbReference type="PROSITE" id="PS50158">
    <property type="entry name" value="ZF_CCHC"/>
    <property type="match status" value="1"/>
</dbReference>
<keyword evidence="1" id="KW-0645">Protease</keyword>
<evidence type="ECO:0000259" key="4">
    <source>
        <dbReference type="PROSITE" id="PS50158"/>
    </source>
</evidence>
<dbReference type="Pfam" id="PF14223">
    <property type="entry name" value="Retrotran_gag_2"/>
    <property type="match status" value="1"/>
</dbReference>
<gene>
    <name evidence="6" type="ORF">E3N88_12633</name>
</gene>
<dbReference type="SUPFAM" id="SSF57756">
    <property type="entry name" value="Retrovirus zinc finger-like domains"/>
    <property type="match status" value="1"/>
</dbReference>
<dbReference type="GO" id="GO:0008270">
    <property type="term" value="F:zinc ion binding"/>
    <property type="evidence" value="ECO:0007669"/>
    <property type="project" value="UniProtKB-KW"/>
</dbReference>
<keyword evidence="2" id="KW-0862">Zinc</keyword>
<feature type="domain" description="CCHC-type" evidence="4">
    <location>
        <begin position="281"/>
        <end position="297"/>
    </location>
</feature>
<feature type="domain" description="Integrase catalytic" evidence="5">
    <location>
        <begin position="539"/>
        <end position="705"/>
    </location>
</feature>
<evidence type="ECO:0000313" key="6">
    <source>
        <dbReference type="EMBL" id="KAD5961160.1"/>
    </source>
</evidence>
<keyword evidence="7" id="KW-1185">Reference proteome</keyword>
<dbReference type="Pfam" id="PF00665">
    <property type="entry name" value="rve"/>
    <property type="match status" value="1"/>
</dbReference>
<evidence type="ECO:0008006" key="8">
    <source>
        <dbReference type="Google" id="ProtNLM"/>
    </source>
</evidence>
<keyword evidence="2" id="KW-0479">Metal-binding</keyword>
<dbReference type="OrthoDB" id="5378265at2759"/>
<dbReference type="InterPro" id="IPR036397">
    <property type="entry name" value="RNaseH_sf"/>
</dbReference>
<organism evidence="6 7">
    <name type="scientific">Mikania micrantha</name>
    <name type="common">bitter vine</name>
    <dbReference type="NCBI Taxonomy" id="192012"/>
    <lineage>
        <taxon>Eukaryota</taxon>
        <taxon>Viridiplantae</taxon>
        <taxon>Streptophyta</taxon>
        <taxon>Embryophyta</taxon>
        <taxon>Tracheophyta</taxon>
        <taxon>Spermatophyta</taxon>
        <taxon>Magnoliopsida</taxon>
        <taxon>eudicotyledons</taxon>
        <taxon>Gunneridae</taxon>
        <taxon>Pentapetalae</taxon>
        <taxon>asterids</taxon>
        <taxon>campanulids</taxon>
        <taxon>Asterales</taxon>
        <taxon>Asteraceae</taxon>
        <taxon>Asteroideae</taxon>
        <taxon>Heliantheae alliance</taxon>
        <taxon>Eupatorieae</taxon>
        <taxon>Mikania</taxon>
    </lineage>
</organism>
<dbReference type="InterPro" id="IPR001878">
    <property type="entry name" value="Znf_CCHC"/>
</dbReference>
<sequence length="872" mass="97991">MAVATTSAKESNLMSLQCPVLTAQNYTTWAIKMEAILDAQGLWDAIEPPVGGVADEKKSKLARAFLFQAIPEDVLLQVSKKKTAQEVWESLKMRYLGAERVQKARLHTLRSEFEALRMKDGETIDEYTGKLSGMISKHSSLGETLGDSKLVRKLFDTVPDKFIPLVASIEQYSDLDSMPFEEAIGRLKAYEDRLKVRQGSVGTENSLLLSKGDGKQEHRYSGRGSSSRGRGRWSNNERGGRSGSRGRGNGRGRGGRWNANTHQSHEYGSFGRKPKDKKNVKCYNCENYGHYAPECDQPKKQDQEVNLVQGHEEEPTLLLSILGEEEPSMVLLNEEKVFPAKYTDNDGKEDVWYLDNGASNHMTGNIGMFADLNTDVGGNVRFGDESTVGIKGKGTVLFDCKTGDQFALTNVYYIPALKNNVISLGQLTEGGYEAVMKDNYLRLFDETERLVMKVQRSSNRLYKIALTIGKQVCLAMKLDEDAWVWHARLGHTNFGVLEEMSKRKLVEGMPLIKHPAKICEGCLIAKQPRKSFPSVSAWRATKPLELIHADICGPITPSSMGGKRYFLLIVDDCTRYMWVYFLKTKDEACNTFKGFVTEVERQSGLKVKVLRTDRGGEFNSSVFNEFCQKTGIKRHLTAPYTPQQNGVVERRNRTVMGMTRSLLKTMQMPDPYWGEAVRHSVYLLNRTTTKALKTMTPYEAWRNKKPKLHHLRIFGCVAYAKKMVTHQTKLSDRSEILIHLGVEEGTKAYRLYNPKLKKVVIARDVEFNESMAWSWHHVSEDGPTEVAGKVDVTIQECGTDVVKENLHQHDASTSCTPQHVPHGSILFDSASIAEDGTPRDGCHGSHSKMLVDKVKSGERGKRFCMGFVDHVL</sequence>
<name>A0A5N6P849_9ASTR</name>
<dbReference type="Pfam" id="PF22936">
    <property type="entry name" value="Pol_BBD"/>
    <property type="match status" value="1"/>
</dbReference>
<dbReference type="InterPro" id="IPR057670">
    <property type="entry name" value="SH3_retrovirus"/>
</dbReference>
<evidence type="ECO:0000259" key="5">
    <source>
        <dbReference type="PROSITE" id="PS50994"/>
    </source>
</evidence>
<dbReference type="Pfam" id="PF13976">
    <property type="entry name" value="gag_pre-integrs"/>
    <property type="match status" value="1"/>
</dbReference>
<dbReference type="Pfam" id="PF25597">
    <property type="entry name" value="SH3_retrovirus"/>
    <property type="match status" value="1"/>
</dbReference>
<dbReference type="PANTHER" id="PTHR42648">
    <property type="entry name" value="TRANSPOSASE, PUTATIVE-RELATED"/>
    <property type="match status" value="1"/>
</dbReference>
<reference evidence="6 7" key="1">
    <citation type="submission" date="2019-05" db="EMBL/GenBank/DDBJ databases">
        <title>Mikania micrantha, genome provides insights into the molecular mechanism of rapid growth.</title>
        <authorList>
            <person name="Liu B."/>
        </authorList>
    </citation>
    <scope>NUCLEOTIDE SEQUENCE [LARGE SCALE GENOMIC DNA]</scope>
    <source>
        <strain evidence="6">NLD-2019</strain>
        <tissue evidence="6">Leaf</tissue>
    </source>
</reference>
<feature type="region of interest" description="Disordered" evidence="3">
    <location>
        <begin position="205"/>
        <end position="275"/>
    </location>
</feature>
<evidence type="ECO:0000313" key="7">
    <source>
        <dbReference type="Proteomes" id="UP000326396"/>
    </source>
</evidence>
<dbReference type="AlphaFoldDB" id="A0A5N6P849"/>
<feature type="compositionally biased region" description="Low complexity" evidence="3">
    <location>
        <begin position="222"/>
        <end position="237"/>
    </location>
</feature>
<dbReference type="SUPFAM" id="SSF53098">
    <property type="entry name" value="Ribonuclease H-like"/>
    <property type="match status" value="1"/>
</dbReference>
<dbReference type="GO" id="GO:0015074">
    <property type="term" value="P:DNA integration"/>
    <property type="evidence" value="ECO:0007669"/>
    <property type="project" value="InterPro"/>
</dbReference>
<dbReference type="InterPro" id="IPR039537">
    <property type="entry name" value="Retrotran_Ty1/copia-like"/>
</dbReference>
<comment type="caution">
    <text evidence="6">The sequence shown here is derived from an EMBL/GenBank/DDBJ whole genome shotgun (WGS) entry which is preliminary data.</text>
</comment>
<dbReference type="PANTHER" id="PTHR42648:SF25">
    <property type="entry name" value="RNA-DIRECTED DNA POLYMERASE"/>
    <property type="match status" value="1"/>
</dbReference>
<evidence type="ECO:0000256" key="3">
    <source>
        <dbReference type="SAM" id="MobiDB-lite"/>
    </source>
</evidence>
<dbReference type="Gene3D" id="4.10.60.10">
    <property type="entry name" value="Zinc finger, CCHC-type"/>
    <property type="match status" value="1"/>
</dbReference>
<dbReference type="InterPro" id="IPR025724">
    <property type="entry name" value="GAG-pre-integrase_dom"/>
</dbReference>
<keyword evidence="2" id="KW-0863">Zinc-finger</keyword>
<evidence type="ECO:0000256" key="1">
    <source>
        <dbReference type="ARBA" id="ARBA00022670"/>
    </source>
</evidence>
<proteinExistence type="predicted"/>
<keyword evidence="1" id="KW-0378">Hydrolase</keyword>
<dbReference type="Pfam" id="PF00098">
    <property type="entry name" value="zf-CCHC"/>
    <property type="match status" value="1"/>
</dbReference>
<protein>
    <recommendedName>
        <fullName evidence="8">Integrase catalytic domain-containing protein</fullName>
    </recommendedName>
</protein>
<dbReference type="GO" id="GO:0003676">
    <property type="term" value="F:nucleic acid binding"/>
    <property type="evidence" value="ECO:0007669"/>
    <property type="project" value="InterPro"/>
</dbReference>
<dbReference type="GO" id="GO:0008233">
    <property type="term" value="F:peptidase activity"/>
    <property type="evidence" value="ECO:0007669"/>
    <property type="project" value="UniProtKB-KW"/>
</dbReference>
<dbReference type="InterPro" id="IPR054722">
    <property type="entry name" value="PolX-like_BBD"/>
</dbReference>
<dbReference type="InterPro" id="IPR036875">
    <property type="entry name" value="Znf_CCHC_sf"/>
</dbReference>
<dbReference type="PROSITE" id="PS50994">
    <property type="entry name" value="INTEGRASE"/>
    <property type="match status" value="1"/>
</dbReference>
<dbReference type="Gene3D" id="3.30.420.10">
    <property type="entry name" value="Ribonuclease H-like superfamily/Ribonuclease H"/>
    <property type="match status" value="1"/>
</dbReference>
<dbReference type="InterPro" id="IPR001584">
    <property type="entry name" value="Integrase_cat-core"/>
</dbReference>
<dbReference type="InterPro" id="IPR012337">
    <property type="entry name" value="RNaseH-like_sf"/>
</dbReference>